<accession>A0A409WKV6</accession>
<keyword evidence="2" id="KW-1185">Reference proteome</keyword>
<reference evidence="1 2" key="1">
    <citation type="journal article" date="2018" name="Evol. Lett.">
        <title>Horizontal gene cluster transfer increased hallucinogenic mushroom diversity.</title>
        <authorList>
            <person name="Reynolds H.T."/>
            <person name="Vijayakumar V."/>
            <person name="Gluck-Thaler E."/>
            <person name="Korotkin H.B."/>
            <person name="Matheny P.B."/>
            <person name="Slot J.C."/>
        </authorList>
    </citation>
    <scope>NUCLEOTIDE SEQUENCE [LARGE SCALE GENOMIC DNA]</scope>
    <source>
        <strain evidence="1 2">2631</strain>
    </source>
</reference>
<name>A0A409WKV6_PSICY</name>
<protein>
    <submittedName>
        <fullName evidence="1">Uncharacterized protein</fullName>
    </submittedName>
</protein>
<evidence type="ECO:0000313" key="1">
    <source>
        <dbReference type="EMBL" id="PPQ79146.1"/>
    </source>
</evidence>
<organism evidence="1 2">
    <name type="scientific">Psilocybe cyanescens</name>
    <dbReference type="NCBI Taxonomy" id="93625"/>
    <lineage>
        <taxon>Eukaryota</taxon>
        <taxon>Fungi</taxon>
        <taxon>Dikarya</taxon>
        <taxon>Basidiomycota</taxon>
        <taxon>Agaricomycotina</taxon>
        <taxon>Agaricomycetes</taxon>
        <taxon>Agaricomycetidae</taxon>
        <taxon>Agaricales</taxon>
        <taxon>Agaricineae</taxon>
        <taxon>Strophariaceae</taxon>
        <taxon>Psilocybe</taxon>
    </lineage>
</organism>
<dbReference type="AlphaFoldDB" id="A0A409WKV6"/>
<gene>
    <name evidence="1" type="ORF">CVT25_002880</name>
</gene>
<evidence type="ECO:0000313" key="2">
    <source>
        <dbReference type="Proteomes" id="UP000283269"/>
    </source>
</evidence>
<dbReference type="EMBL" id="NHYD01003391">
    <property type="protein sequence ID" value="PPQ79146.1"/>
    <property type="molecule type" value="Genomic_DNA"/>
</dbReference>
<proteinExistence type="predicted"/>
<dbReference type="Proteomes" id="UP000283269">
    <property type="component" value="Unassembled WGS sequence"/>
</dbReference>
<comment type="caution">
    <text evidence="1">The sequence shown here is derived from an EMBL/GenBank/DDBJ whole genome shotgun (WGS) entry which is preliminary data.</text>
</comment>
<dbReference type="InParanoid" id="A0A409WKV6"/>
<sequence>MQSPDAQVMVRPPVTDLQRLVYYHIKANSPVLHPDISVGDRPEEGMKDLETPDLPINNTNPTIEEMNATIDRVNKLEDSELIKALIRFTHMYYSEIIQSGQTQIIDTAKNLVLALWERRSQWKDIVIIVPGEVYDHLSERILQVKDEQGFAPGIETVCIAETFEANGNFRPVGPPKEGDVHQKFRDPGLELDYDTIRLGVMQQIMKCSPNTVLCTDRRPFVVPGLLGSEHWNALTTLRLLEPVPLSNVHTVLQYGVSLKTLVAVILARTSEGAFHRDIAAGTKIRNESIQSLMILFQRNNDGPQNLFNSIECPTLKSLDIRAILNYDHEAYKDLREESVFCPVSFKESLAGVDCLNHLDHIYLRNYSPKVEELKFNLGELLAESCTVDVKCGGAFLPDQELKDFQYF</sequence>